<dbReference type="STRING" id="1229205.BUPH_02200"/>
<sequence length="126" mass="13425">MQTVPKETTMSRATLNVCRLAAGQIALHDLRARSAVVAVEGDLQLAFRDHSLAWLCDAVPFTSIMLREGQCFVLLQRGVVSISAARAEAAAFALQASQSAAKSRLLAGHVARQLAALARATLRRAA</sequence>
<proteinExistence type="predicted"/>
<evidence type="ECO:0008006" key="3">
    <source>
        <dbReference type="Google" id="ProtNLM"/>
    </source>
</evidence>
<dbReference type="eggNOG" id="ENOG50316NV">
    <property type="taxonomic scope" value="Bacteria"/>
</dbReference>
<name>K0DIE5_9BURK</name>
<dbReference type="EMBL" id="CP003863">
    <property type="protein sequence ID" value="AFT85771.1"/>
    <property type="molecule type" value="Genomic_DNA"/>
</dbReference>
<gene>
    <name evidence="1" type="ORF">BUPH_02200</name>
</gene>
<dbReference type="Proteomes" id="UP000010105">
    <property type="component" value="Chromosome 1"/>
</dbReference>
<accession>K0DIE5</accession>
<dbReference type="PATRIC" id="fig|1229205.11.peg.1875"/>
<evidence type="ECO:0000313" key="2">
    <source>
        <dbReference type="Proteomes" id="UP000010105"/>
    </source>
</evidence>
<dbReference type="KEGG" id="bpx:BUPH_02200"/>
<dbReference type="AlphaFoldDB" id="K0DIE5"/>
<dbReference type="HOGENOM" id="CLU_1977415_0_0_4"/>
<evidence type="ECO:0000313" key="1">
    <source>
        <dbReference type="EMBL" id="AFT85771.1"/>
    </source>
</evidence>
<reference evidence="1 2" key="1">
    <citation type="journal article" date="2012" name="J. Bacteriol.">
        <title>Complete Genome Sequence of Burkholderia phenoliruptrix BR3459a (CLA1), a Heat-Tolerant, Nitrogen-Fixing Symbiont of Mimosa flocculosa.</title>
        <authorList>
            <person name="de Oliveira Cunha C."/>
            <person name="Goda Zuleta L.F."/>
            <person name="Paula de Almeida L.G."/>
            <person name="Prioli Ciapina L."/>
            <person name="Lustrino Borges W."/>
            <person name="Pitard R.M."/>
            <person name="Baldani J.I."/>
            <person name="Straliotto R."/>
            <person name="de Faria S.M."/>
            <person name="Hungria M."/>
            <person name="Sousa Cavada B."/>
            <person name="Mercante F.M."/>
            <person name="Ribeiro de Vasconcelos A.T."/>
        </authorList>
    </citation>
    <scope>NUCLEOTIDE SEQUENCE [LARGE SCALE GENOMIC DNA]</scope>
    <source>
        <strain evidence="1 2">BR3459a</strain>
    </source>
</reference>
<organism evidence="1 2">
    <name type="scientific">Paraburkholderia phenoliruptrix BR3459a</name>
    <dbReference type="NCBI Taxonomy" id="1229205"/>
    <lineage>
        <taxon>Bacteria</taxon>
        <taxon>Pseudomonadati</taxon>
        <taxon>Pseudomonadota</taxon>
        <taxon>Betaproteobacteria</taxon>
        <taxon>Burkholderiales</taxon>
        <taxon>Burkholderiaceae</taxon>
        <taxon>Paraburkholderia</taxon>
    </lineage>
</organism>
<protein>
    <recommendedName>
        <fullName evidence="3">AraC family transcriptional regulator</fullName>
    </recommendedName>
</protein>